<proteinExistence type="inferred from homology"/>
<comment type="subcellular location">
    <subcellularLocation>
        <location evidence="1">Cell outer membrane</location>
    </subcellularLocation>
</comment>
<dbReference type="AlphaFoldDB" id="A0A4Q7MVM8"/>
<feature type="domain" description="RagB/SusD" evidence="7">
    <location>
        <begin position="442"/>
        <end position="580"/>
    </location>
</feature>
<dbReference type="Pfam" id="PF07980">
    <property type="entry name" value="SusD_RagB"/>
    <property type="match status" value="1"/>
</dbReference>
<dbReference type="OrthoDB" id="5694214at2"/>
<evidence type="ECO:0000256" key="5">
    <source>
        <dbReference type="ARBA" id="ARBA00023237"/>
    </source>
</evidence>
<dbReference type="RefSeq" id="WP_130543070.1">
    <property type="nucleotide sequence ID" value="NZ_CP042431.1"/>
</dbReference>
<comment type="similarity">
    <text evidence="2">Belongs to the SusD family.</text>
</comment>
<keyword evidence="4" id="KW-0472">Membrane</keyword>
<keyword evidence="3 6" id="KW-0732">Signal</keyword>
<organism evidence="9 10">
    <name type="scientific">Pseudobacter ginsenosidimutans</name>
    <dbReference type="NCBI Taxonomy" id="661488"/>
    <lineage>
        <taxon>Bacteria</taxon>
        <taxon>Pseudomonadati</taxon>
        <taxon>Bacteroidota</taxon>
        <taxon>Chitinophagia</taxon>
        <taxon>Chitinophagales</taxon>
        <taxon>Chitinophagaceae</taxon>
        <taxon>Pseudobacter</taxon>
    </lineage>
</organism>
<comment type="caution">
    <text evidence="9">The sequence shown here is derived from an EMBL/GenBank/DDBJ whole genome shotgun (WGS) entry which is preliminary data.</text>
</comment>
<evidence type="ECO:0000259" key="8">
    <source>
        <dbReference type="Pfam" id="PF14322"/>
    </source>
</evidence>
<feature type="domain" description="SusD-like N-terminal" evidence="8">
    <location>
        <begin position="35"/>
        <end position="196"/>
    </location>
</feature>
<evidence type="ECO:0000259" key="7">
    <source>
        <dbReference type="Pfam" id="PF07980"/>
    </source>
</evidence>
<evidence type="ECO:0000256" key="6">
    <source>
        <dbReference type="SAM" id="SignalP"/>
    </source>
</evidence>
<accession>A0A4Q7MVM8</accession>
<evidence type="ECO:0000256" key="2">
    <source>
        <dbReference type="ARBA" id="ARBA00006275"/>
    </source>
</evidence>
<sequence length="582" mass="64743">MKTIKILLLLGLLATSTVSCKKTFLDETAVDFLSTSNAFKTEADFKASISNMYGRIRAHYYTVNDYMPFWYMYRTDAYLDVQSSAPNLPGQIAPTAGEVTFAWGAHYKFISEANTIIGRLPASTLTDEQKLLFEARARFFRAFGYRALAYLYANVPLVLEEIQSPKTDFTQSTREQVYEQIILDLEFAAANLPTIDKVNDGEISNLVAYHLLAEVCNSAKQYEKAKNAATAVISDPNMALMTARFGSRKDGIPANGIYPAIAGDVYWDLFQPRNQNRKTGGNKEALWVIQFETDIPGGGNSTTKSIFEGEAFYALERVHTPLMRDIKVNGVSVFQWPVSDFTGGRGVGFMAPDPWFADTVWKNSGADMRNANHNFVREFIGTNPASPLYGQVFSTKNLPPGATGFNNAVLKPGVAERALYPYQSKATTPFAHPASLLNNPASSDVVGKLVLKGGAGGTYLDQYMFRLAETYLLRAEAQLGLNRPDLAANDINVVRSRSNAGSVDAADVNIDYILDERLRELGVEEKRMLTLMRLGKWADRMRKCNPFYAAQVQDHYNLWPIPAGEIERNNMNKLNQNPGYPQ</sequence>
<dbReference type="Pfam" id="PF14322">
    <property type="entry name" value="SusD-like_3"/>
    <property type="match status" value="1"/>
</dbReference>
<dbReference type="EMBL" id="SGXA01000002">
    <property type="protein sequence ID" value="RZS72678.1"/>
    <property type="molecule type" value="Genomic_DNA"/>
</dbReference>
<keyword evidence="5" id="KW-0998">Cell outer membrane</keyword>
<feature type="chain" id="PRO_5020203506" evidence="6">
    <location>
        <begin position="22"/>
        <end position="582"/>
    </location>
</feature>
<dbReference type="Proteomes" id="UP000293874">
    <property type="component" value="Unassembled WGS sequence"/>
</dbReference>
<gene>
    <name evidence="9" type="ORF">EV199_4601</name>
</gene>
<reference evidence="9 10" key="1">
    <citation type="submission" date="2019-02" db="EMBL/GenBank/DDBJ databases">
        <title>Genomic Encyclopedia of Type Strains, Phase IV (KMG-IV): sequencing the most valuable type-strain genomes for metagenomic binning, comparative biology and taxonomic classification.</title>
        <authorList>
            <person name="Goeker M."/>
        </authorList>
    </citation>
    <scope>NUCLEOTIDE SEQUENCE [LARGE SCALE GENOMIC DNA]</scope>
    <source>
        <strain evidence="9 10">DSM 18116</strain>
    </source>
</reference>
<evidence type="ECO:0000256" key="3">
    <source>
        <dbReference type="ARBA" id="ARBA00022729"/>
    </source>
</evidence>
<dbReference type="PROSITE" id="PS51257">
    <property type="entry name" value="PROKAR_LIPOPROTEIN"/>
    <property type="match status" value="1"/>
</dbReference>
<protein>
    <submittedName>
        <fullName evidence="9">Putative outer membrane starch-binding protein</fullName>
    </submittedName>
</protein>
<feature type="signal peptide" evidence="6">
    <location>
        <begin position="1"/>
        <end position="21"/>
    </location>
</feature>
<dbReference type="SUPFAM" id="SSF48452">
    <property type="entry name" value="TPR-like"/>
    <property type="match status" value="1"/>
</dbReference>
<dbReference type="InterPro" id="IPR033985">
    <property type="entry name" value="SusD-like_N"/>
</dbReference>
<dbReference type="InterPro" id="IPR011990">
    <property type="entry name" value="TPR-like_helical_dom_sf"/>
</dbReference>
<dbReference type="Gene3D" id="1.25.40.390">
    <property type="match status" value="1"/>
</dbReference>
<dbReference type="GO" id="GO:0009279">
    <property type="term" value="C:cell outer membrane"/>
    <property type="evidence" value="ECO:0007669"/>
    <property type="project" value="UniProtKB-SubCell"/>
</dbReference>
<dbReference type="InterPro" id="IPR012944">
    <property type="entry name" value="SusD_RagB_dom"/>
</dbReference>
<evidence type="ECO:0000256" key="4">
    <source>
        <dbReference type="ARBA" id="ARBA00023136"/>
    </source>
</evidence>
<evidence type="ECO:0000313" key="9">
    <source>
        <dbReference type="EMBL" id="RZS72678.1"/>
    </source>
</evidence>
<evidence type="ECO:0000256" key="1">
    <source>
        <dbReference type="ARBA" id="ARBA00004442"/>
    </source>
</evidence>
<name>A0A4Q7MVM8_9BACT</name>
<keyword evidence="10" id="KW-1185">Reference proteome</keyword>
<evidence type="ECO:0000313" key="10">
    <source>
        <dbReference type="Proteomes" id="UP000293874"/>
    </source>
</evidence>